<dbReference type="InterPro" id="IPR000801">
    <property type="entry name" value="Esterase-like"/>
</dbReference>
<evidence type="ECO:0000313" key="2">
    <source>
        <dbReference type="EMBL" id="MDT0557860.1"/>
    </source>
</evidence>
<keyword evidence="2" id="KW-0378">Hydrolase</keyword>
<feature type="signal peptide" evidence="1">
    <location>
        <begin position="1"/>
        <end position="21"/>
    </location>
</feature>
<dbReference type="InterPro" id="IPR050583">
    <property type="entry name" value="Mycobacterial_A85_antigen"/>
</dbReference>
<dbReference type="Proteomes" id="UP001259492">
    <property type="component" value="Unassembled WGS sequence"/>
</dbReference>
<dbReference type="GO" id="GO:0016787">
    <property type="term" value="F:hydrolase activity"/>
    <property type="evidence" value="ECO:0007669"/>
    <property type="project" value="UniProtKB-KW"/>
</dbReference>
<proteinExistence type="predicted"/>
<gene>
    <name evidence="2" type="ORF">RM697_04335</name>
</gene>
<accession>A0ABU2YKU2</accession>
<dbReference type="PANTHER" id="PTHR48098">
    <property type="entry name" value="ENTEROCHELIN ESTERASE-RELATED"/>
    <property type="match status" value="1"/>
</dbReference>
<keyword evidence="1" id="KW-0732">Signal</keyword>
<dbReference type="Gene3D" id="3.40.50.1820">
    <property type="entry name" value="alpha/beta hydrolase"/>
    <property type="match status" value="1"/>
</dbReference>
<keyword evidence="3" id="KW-1185">Reference proteome</keyword>
<reference evidence="2 3" key="1">
    <citation type="submission" date="2023-09" db="EMBL/GenBank/DDBJ databases">
        <authorList>
            <person name="Rey-Velasco X."/>
        </authorList>
    </citation>
    <scope>NUCLEOTIDE SEQUENCE [LARGE SCALE GENOMIC DNA]</scope>
    <source>
        <strain evidence="2 3">W332</strain>
    </source>
</reference>
<dbReference type="PANTHER" id="PTHR48098:SF6">
    <property type="entry name" value="FERRI-BACILLIBACTIN ESTERASE BESA"/>
    <property type="match status" value="1"/>
</dbReference>
<evidence type="ECO:0000256" key="1">
    <source>
        <dbReference type="SAM" id="SignalP"/>
    </source>
</evidence>
<feature type="chain" id="PRO_5045685667" evidence="1">
    <location>
        <begin position="22"/>
        <end position="382"/>
    </location>
</feature>
<name>A0ABU2YKU2_9FLAO</name>
<evidence type="ECO:0000313" key="3">
    <source>
        <dbReference type="Proteomes" id="UP001259492"/>
    </source>
</evidence>
<dbReference type="SUPFAM" id="SSF53474">
    <property type="entry name" value="alpha/beta-Hydrolases"/>
    <property type="match status" value="1"/>
</dbReference>
<dbReference type="Gene3D" id="1.25.40.10">
    <property type="entry name" value="Tetratricopeptide repeat domain"/>
    <property type="match status" value="1"/>
</dbReference>
<dbReference type="InterPro" id="IPR029058">
    <property type="entry name" value="AB_hydrolase_fold"/>
</dbReference>
<organism evidence="2 3">
    <name type="scientific">Microcosmobacter mediterraneus</name>
    <dbReference type="NCBI Taxonomy" id="3075607"/>
    <lineage>
        <taxon>Bacteria</taxon>
        <taxon>Pseudomonadati</taxon>
        <taxon>Bacteroidota</taxon>
        <taxon>Flavobacteriia</taxon>
        <taxon>Flavobacteriales</taxon>
        <taxon>Flavobacteriaceae</taxon>
        <taxon>Microcosmobacter</taxon>
    </lineage>
</organism>
<dbReference type="InterPro" id="IPR011990">
    <property type="entry name" value="TPR-like_helical_dom_sf"/>
</dbReference>
<dbReference type="Pfam" id="PF00756">
    <property type="entry name" value="Esterase"/>
    <property type="match status" value="1"/>
</dbReference>
<sequence length="382" mass="44613">MKKAFIIALTLITTSSSLAQAIYEDFESERLGETRKLKIQLPRNFDKEYKYGYPLVVVLDGDYMFEPVSGNIDYQAYWEDIPDCVIVGIKQSKSRDLDFLYDEYSFFPTQDGADFYEFIGQEILPYMKVNYNTSNFRIIVGHDLGANFINYFLFKNEPLFKAYISLSPDLAPEMASRLQEKFTSITQQTFYYVATSDGDIKQLRQDILELDNNLKGIDNEKLRYKFDDFSDASHYSLVGRGIPKALNDIFYLYRPISRKEYDEKVLTYEGSPYEYLMKKYDDIKTFYGFEKQVVENDIRAIAAASKKKDNLDSMQNIAKLAEREYSDSMLSTYYSGMYHEMAGNLKKALRRYQAGLLLEPSQFVDKDLLLDKMYDLEEELKN</sequence>
<dbReference type="EMBL" id="JAVRIA010000002">
    <property type="protein sequence ID" value="MDT0557860.1"/>
    <property type="molecule type" value="Genomic_DNA"/>
</dbReference>
<comment type="caution">
    <text evidence="2">The sequence shown here is derived from an EMBL/GenBank/DDBJ whole genome shotgun (WGS) entry which is preliminary data.</text>
</comment>
<protein>
    <submittedName>
        <fullName evidence="2">Alpha/beta hydrolase-fold protein</fullName>
    </submittedName>
</protein>
<dbReference type="RefSeq" id="WP_311426635.1">
    <property type="nucleotide sequence ID" value="NZ_JAVRIA010000002.1"/>
</dbReference>